<dbReference type="AlphaFoldDB" id="A0A560HQD6"/>
<name>A0A560HQD6_9BRAD</name>
<reference evidence="1 2" key="1">
    <citation type="submission" date="2019-06" db="EMBL/GenBank/DDBJ databases">
        <title>Genomic Encyclopedia of Type Strains, Phase IV (KMG-V): Genome sequencing to study the core and pangenomes of soil and plant-associated prokaryotes.</title>
        <authorList>
            <person name="Whitman W."/>
        </authorList>
    </citation>
    <scope>NUCLEOTIDE SEQUENCE [LARGE SCALE GENOMIC DNA]</scope>
    <source>
        <strain evidence="1 2">BR 10556</strain>
    </source>
</reference>
<comment type="caution">
    <text evidence="1">The sequence shown here is derived from an EMBL/GenBank/DDBJ whole genome shotgun (WGS) entry which is preliminary data.</text>
</comment>
<organism evidence="1 2">
    <name type="scientific">Bradyrhizobium sacchari</name>
    <dbReference type="NCBI Taxonomy" id="1399419"/>
    <lineage>
        <taxon>Bacteria</taxon>
        <taxon>Pseudomonadati</taxon>
        <taxon>Pseudomonadota</taxon>
        <taxon>Alphaproteobacteria</taxon>
        <taxon>Hyphomicrobiales</taxon>
        <taxon>Nitrobacteraceae</taxon>
        <taxon>Bradyrhizobium</taxon>
    </lineage>
</organism>
<dbReference type="Proteomes" id="UP000315914">
    <property type="component" value="Unassembled WGS sequence"/>
</dbReference>
<evidence type="ECO:0000313" key="1">
    <source>
        <dbReference type="EMBL" id="TWB67948.1"/>
    </source>
</evidence>
<gene>
    <name evidence="1" type="ORF">FBZ95_11370</name>
</gene>
<evidence type="ECO:0000313" key="2">
    <source>
        <dbReference type="Proteomes" id="UP000315914"/>
    </source>
</evidence>
<proteinExistence type="predicted"/>
<sequence length="197" mass="21662">MLDSKQKFAKVIRRPTMASGPSRELTEKRLNVRAHRPIRLEGAHERAIPAVVLLLSAKLARPVAKLIPINLGMRISSVSILDVYSRTIENAFSLVLLSGNSGKRRLRMSITSGVIPNGSPVQRIRGVPKMYKNEFDLVPLRCAIDEARGSMALRSEVKTPEDDAAAGGKASWCRQVLARPIVSSASYRFMACRALAK</sequence>
<accession>A0A560HQD6</accession>
<keyword evidence="2" id="KW-1185">Reference proteome</keyword>
<dbReference type="EMBL" id="VITW01000013">
    <property type="protein sequence ID" value="TWB67948.1"/>
    <property type="molecule type" value="Genomic_DNA"/>
</dbReference>
<protein>
    <submittedName>
        <fullName evidence="1">Uncharacterized protein</fullName>
    </submittedName>
</protein>